<dbReference type="RefSeq" id="WP_106633073.1">
    <property type="nucleotide sequence ID" value="NZ_PXXO01000020.1"/>
</dbReference>
<proteinExistence type="predicted"/>
<keyword evidence="1" id="KW-1133">Transmembrane helix</keyword>
<feature type="transmembrane region" description="Helical" evidence="1">
    <location>
        <begin position="20"/>
        <end position="41"/>
    </location>
</feature>
<organism evidence="2 3">
    <name type="scientific">Cyanobium usitatum str. Tous</name>
    <dbReference type="NCBI Taxonomy" id="2116684"/>
    <lineage>
        <taxon>Bacteria</taxon>
        <taxon>Bacillati</taxon>
        <taxon>Cyanobacteriota</taxon>
        <taxon>Cyanophyceae</taxon>
        <taxon>Synechococcales</taxon>
        <taxon>Prochlorococcaceae</taxon>
        <taxon>Cyanobium</taxon>
    </lineage>
</organism>
<dbReference type="AlphaFoldDB" id="A0A2P7MQP1"/>
<dbReference type="OrthoDB" id="427287at2"/>
<protein>
    <submittedName>
        <fullName evidence="2">Uncharacterized protein</fullName>
    </submittedName>
</protein>
<comment type="caution">
    <text evidence="2">The sequence shown here is derived from an EMBL/GenBank/DDBJ whole genome shotgun (WGS) entry which is preliminary data.</text>
</comment>
<evidence type="ECO:0000313" key="2">
    <source>
        <dbReference type="EMBL" id="PSJ03544.1"/>
    </source>
</evidence>
<reference evidence="2 3" key="1">
    <citation type="journal article" date="2018" name="Environ. Microbiol.">
        <title>Ecological and genomic features of two widespread freshwater picocyanobacteria.</title>
        <authorList>
            <person name="Cabello-Yeves P.J."/>
            <person name="Picazo A."/>
            <person name="Camacho A."/>
            <person name="Callieri C."/>
            <person name="Rosselli R."/>
            <person name="Roda-Garcia J.J."/>
            <person name="Coutinho F.H."/>
            <person name="Rodriguez-Valera F."/>
        </authorList>
    </citation>
    <scope>NUCLEOTIDE SEQUENCE [LARGE SCALE GENOMIC DNA]</scope>
    <source>
        <strain evidence="2 3">Tous</strain>
    </source>
</reference>
<keyword evidence="1" id="KW-0812">Transmembrane</keyword>
<dbReference type="Proteomes" id="UP000243002">
    <property type="component" value="Unassembled WGS sequence"/>
</dbReference>
<name>A0A2P7MQP1_9CYAN</name>
<feature type="transmembrane region" description="Helical" evidence="1">
    <location>
        <begin position="61"/>
        <end position="81"/>
    </location>
</feature>
<keyword evidence="3" id="KW-1185">Reference proteome</keyword>
<sequence length="87" mass="9607">MTTPTPPSLLQQLKGSMDTLLVVDVFVVIAGAIWFAVAVTLHSQHIEAPLELFQRLWEPLFTPAIGLLMGAALLSGVLGWWQRRGQR</sequence>
<evidence type="ECO:0000313" key="3">
    <source>
        <dbReference type="Proteomes" id="UP000243002"/>
    </source>
</evidence>
<evidence type="ECO:0000256" key="1">
    <source>
        <dbReference type="SAM" id="Phobius"/>
    </source>
</evidence>
<gene>
    <name evidence="2" type="ORF">C7K55_12565</name>
</gene>
<dbReference type="EMBL" id="PXXO01000020">
    <property type="protein sequence ID" value="PSJ03544.1"/>
    <property type="molecule type" value="Genomic_DNA"/>
</dbReference>
<accession>A0A2P7MQP1</accession>
<keyword evidence="1" id="KW-0472">Membrane</keyword>